<dbReference type="EC" id="3.1.4.-" evidence="2"/>
<accession>A0ABY1J3S6</accession>
<feature type="domain" description="Calcineurin-like phosphoesterase" evidence="3">
    <location>
        <begin position="37"/>
        <end position="184"/>
    </location>
</feature>
<evidence type="ECO:0000259" key="3">
    <source>
        <dbReference type="Pfam" id="PF12850"/>
    </source>
</evidence>
<dbReference type="InterPro" id="IPR029052">
    <property type="entry name" value="Metallo-depent_PP-like"/>
</dbReference>
<proteinExistence type="inferred from homology"/>
<dbReference type="NCBIfam" id="TIGR00040">
    <property type="entry name" value="yfcE"/>
    <property type="match status" value="1"/>
</dbReference>
<dbReference type="SUPFAM" id="SSF56300">
    <property type="entry name" value="Metallo-dependent phosphatases"/>
    <property type="match status" value="1"/>
</dbReference>
<dbReference type="InterPro" id="IPR000979">
    <property type="entry name" value="Phosphodiesterase_MJ0936/Vps29"/>
</dbReference>
<comment type="caution">
    <text evidence="4">The sequence shown here is derived from an EMBL/GenBank/DDBJ whole genome shotgun (WGS) entry which is preliminary data.</text>
</comment>
<evidence type="ECO:0000313" key="5">
    <source>
        <dbReference type="Proteomes" id="UP000184216"/>
    </source>
</evidence>
<dbReference type="InterPro" id="IPR024654">
    <property type="entry name" value="Calcineurin-like_PHP_lpxH"/>
</dbReference>
<evidence type="ECO:0000256" key="1">
    <source>
        <dbReference type="ARBA" id="ARBA00008950"/>
    </source>
</evidence>
<keyword evidence="5" id="KW-1185">Reference proteome</keyword>
<dbReference type="Gene3D" id="3.60.21.10">
    <property type="match status" value="1"/>
</dbReference>
<evidence type="ECO:0000313" key="4">
    <source>
        <dbReference type="EMBL" id="SHM41384.1"/>
    </source>
</evidence>
<comment type="similarity">
    <text evidence="1 2">Belongs to the metallophosphoesterase superfamily. YfcE family.</text>
</comment>
<reference evidence="4 5" key="1">
    <citation type="submission" date="2016-11" db="EMBL/GenBank/DDBJ databases">
        <authorList>
            <person name="Varghese N."/>
            <person name="Submissions S."/>
        </authorList>
    </citation>
    <scope>NUCLEOTIDE SEQUENCE [LARGE SCALE GENOMIC DNA]</scope>
    <source>
        <strain evidence="4 5">DSM 6368</strain>
    </source>
</reference>
<dbReference type="Proteomes" id="UP000184216">
    <property type="component" value="Unassembled WGS sequence"/>
</dbReference>
<dbReference type="Pfam" id="PF12850">
    <property type="entry name" value="Metallophos_2"/>
    <property type="match status" value="1"/>
</dbReference>
<gene>
    <name evidence="4" type="ORF">SAMN05444387_2433</name>
</gene>
<keyword evidence="2" id="KW-0479">Metal-binding</keyword>
<organism evidence="4 5">
    <name type="scientific">Flavobacterium pectinovorum</name>
    <dbReference type="NCBI Taxonomy" id="29533"/>
    <lineage>
        <taxon>Bacteria</taxon>
        <taxon>Pseudomonadati</taxon>
        <taxon>Bacteroidota</taxon>
        <taxon>Flavobacteriia</taxon>
        <taxon>Flavobacteriales</taxon>
        <taxon>Flavobacteriaceae</taxon>
        <taxon>Flavobacterium</taxon>
    </lineage>
</organism>
<dbReference type="EMBL" id="FRBX01000003">
    <property type="protein sequence ID" value="SHM41384.1"/>
    <property type="molecule type" value="Genomic_DNA"/>
</dbReference>
<name>A0ABY1J3S6_9FLAO</name>
<protein>
    <recommendedName>
        <fullName evidence="2">Phosphoesterase</fullName>
        <ecNumber evidence="2">3.1.4.-</ecNumber>
    </recommendedName>
</protein>
<comment type="cofactor">
    <cofactor evidence="2">
        <name>a divalent metal cation</name>
        <dbReference type="ChEBI" id="CHEBI:60240"/>
    </cofactor>
</comment>
<evidence type="ECO:0000256" key="2">
    <source>
        <dbReference type="RuleBase" id="RU362039"/>
    </source>
</evidence>
<sequence length="198" mass="22503">MFIINENDTKDALQCASTKKPLYLCNSEPLPLKKMKKILLLSDTHSHIDDTILKYVALADEVWHAGDIGDLHVTDTIKKLKPLRCVYGNIDDAKARLEFPLHNRFLCENVSVWITHIGGYPGKYNPAIREEMAANPPKLFICGHSHILKVMFDKKNNLLHMNPGAAGKSGFHQMRTMLRFVIDDDKIKDLEIIEIGKK</sequence>